<dbReference type="Proteomes" id="UP001175271">
    <property type="component" value="Unassembled WGS sequence"/>
</dbReference>
<dbReference type="EMBL" id="JAUCMV010000005">
    <property type="protein sequence ID" value="KAK0393883.1"/>
    <property type="molecule type" value="Genomic_DNA"/>
</dbReference>
<gene>
    <name evidence="2" type="ORF">QR680_000450</name>
</gene>
<evidence type="ECO:0000313" key="2">
    <source>
        <dbReference type="EMBL" id="KAK0393883.1"/>
    </source>
</evidence>
<dbReference type="AlphaFoldDB" id="A0AA39GW68"/>
<comment type="caution">
    <text evidence="2">The sequence shown here is derived from an EMBL/GenBank/DDBJ whole genome shotgun (WGS) entry which is preliminary data.</text>
</comment>
<evidence type="ECO:0000256" key="1">
    <source>
        <dbReference type="SAM" id="MobiDB-lite"/>
    </source>
</evidence>
<reference evidence="2" key="1">
    <citation type="submission" date="2023-06" db="EMBL/GenBank/DDBJ databases">
        <title>Genomic analysis of the entomopathogenic nematode Steinernema hermaphroditum.</title>
        <authorList>
            <person name="Schwarz E.M."/>
            <person name="Heppert J.K."/>
            <person name="Baniya A."/>
            <person name="Schwartz H.T."/>
            <person name="Tan C.-H."/>
            <person name="Antoshechkin I."/>
            <person name="Sternberg P.W."/>
            <person name="Goodrich-Blair H."/>
            <person name="Dillman A.R."/>
        </authorList>
    </citation>
    <scope>NUCLEOTIDE SEQUENCE</scope>
    <source>
        <strain evidence="2">PS9179</strain>
        <tissue evidence="2">Whole animal</tissue>
    </source>
</reference>
<organism evidence="2 3">
    <name type="scientific">Steinernema hermaphroditum</name>
    <dbReference type="NCBI Taxonomy" id="289476"/>
    <lineage>
        <taxon>Eukaryota</taxon>
        <taxon>Metazoa</taxon>
        <taxon>Ecdysozoa</taxon>
        <taxon>Nematoda</taxon>
        <taxon>Chromadorea</taxon>
        <taxon>Rhabditida</taxon>
        <taxon>Tylenchina</taxon>
        <taxon>Panagrolaimomorpha</taxon>
        <taxon>Strongyloidoidea</taxon>
        <taxon>Steinernematidae</taxon>
        <taxon>Steinernema</taxon>
    </lineage>
</organism>
<accession>A0AA39GW68</accession>
<name>A0AA39GW68_9BILA</name>
<feature type="region of interest" description="Disordered" evidence="1">
    <location>
        <begin position="124"/>
        <end position="148"/>
    </location>
</feature>
<evidence type="ECO:0000313" key="3">
    <source>
        <dbReference type="Proteomes" id="UP001175271"/>
    </source>
</evidence>
<keyword evidence="3" id="KW-1185">Reference proteome</keyword>
<protein>
    <submittedName>
        <fullName evidence="2">Uncharacterized protein</fullName>
    </submittedName>
</protein>
<sequence length="204" mass="23482">MRVAVVAHSQSFKARWRPEWLPRRSSPRRFSFIPRTRIGDAQVEDIALDAKDDDMNVDFYGTKDLDGWNGKKNAAPFATHYFKVKERFVPEEACGEGDLRNAASKDDRFSFRLIQNRGGRWLFKAPPKANNQQEKSVAGDQPNSGDRRRIYDMRCPLALRLQHFKDVEEGRLRNESVHSNTMAVVGAHVSQPLHSPRVIYICRD</sequence>
<proteinExistence type="predicted"/>